<evidence type="ECO:0000313" key="8">
    <source>
        <dbReference type="EMBL" id="KHD07920.1"/>
    </source>
</evidence>
<evidence type="ECO:0000256" key="6">
    <source>
        <dbReference type="ARBA" id="ARBA00022884"/>
    </source>
</evidence>
<evidence type="ECO:0000256" key="4">
    <source>
        <dbReference type="ARBA" id="ARBA00022759"/>
    </source>
</evidence>
<name>A0A0A6PAY7_9GAMM</name>
<keyword evidence="2" id="KW-1277">Toxin-antitoxin system</keyword>
<evidence type="ECO:0000256" key="3">
    <source>
        <dbReference type="ARBA" id="ARBA00022722"/>
    </source>
</evidence>
<evidence type="ECO:0000256" key="7">
    <source>
        <dbReference type="ARBA" id="ARBA00023016"/>
    </source>
</evidence>
<dbReference type="EMBL" id="JSZA02000011">
    <property type="protein sequence ID" value="KHD07920.1"/>
    <property type="molecule type" value="Genomic_DNA"/>
</dbReference>
<gene>
    <name evidence="8" type="ORF">PN36_04160</name>
</gene>
<keyword evidence="7" id="KW-0346">Stress response</keyword>
<evidence type="ECO:0008006" key="10">
    <source>
        <dbReference type="Google" id="ProtNLM"/>
    </source>
</evidence>
<dbReference type="GO" id="GO:0016787">
    <property type="term" value="F:hydrolase activity"/>
    <property type="evidence" value="ECO:0007669"/>
    <property type="project" value="UniProtKB-KW"/>
</dbReference>
<dbReference type="Proteomes" id="UP000030428">
    <property type="component" value="Unassembled WGS sequence"/>
</dbReference>
<keyword evidence="5" id="KW-0378">Hydrolase</keyword>
<comment type="caution">
    <text evidence="8">The sequence shown here is derived from an EMBL/GenBank/DDBJ whole genome shotgun (WGS) entry which is preliminary data.</text>
</comment>
<keyword evidence="6" id="KW-0694">RNA-binding</keyword>
<keyword evidence="3" id="KW-0540">Nuclease</keyword>
<reference evidence="8 9" key="1">
    <citation type="journal article" date="2016" name="Front. Microbiol.">
        <title>Single-Cell (Meta-)Genomics of a Dimorphic Candidatus Thiomargarita nelsonii Reveals Genomic Plasticity.</title>
        <authorList>
            <person name="Flood B.E."/>
            <person name="Fliss P."/>
            <person name="Jones D.S."/>
            <person name="Dick G.J."/>
            <person name="Jain S."/>
            <person name="Kaster A.K."/>
            <person name="Winkel M."/>
            <person name="Mussmann M."/>
            <person name="Bailey J."/>
        </authorList>
    </citation>
    <scope>NUCLEOTIDE SEQUENCE [LARGE SCALE GENOMIC DNA]</scope>
    <source>
        <strain evidence="8">Hydrate Ridge</strain>
    </source>
</reference>
<dbReference type="InterPro" id="IPR012933">
    <property type="entry name" value="HicA_mRNA_interferase"/>
</dbReference>
<protein>
    <recommendedName>
        <fullName evidence="10">YcfA family protein</fullName>
    </recommendedName>
</protein>
<organism evidence="8 9">
    <name type="scientific">Candidatus Thiomargarita nelsonii</name>
    <dbReference type="NCBI Taxonomy" id="1003181"/>
    <lineage>
        <taxon>Bacteria</taxon>
        <taxon>Pseudomonadati</taxon>
        <taxon>Pseudomonadota</taxon>
        <taxon>Gammaproteobacteria</taxon>
        <taxon>Thiotrichales</taxon>
        <taxon>Thiotrichaceae</taxon>
        <taxon>Thiomargarita</taxon>
    </lineage>
</organism>
<evidence type="ECO:0000256" key="5">
    <source>
        <dbReference type="ARBA" id="ARBA00022801"/>
    </source>
</evidence>
<proteinExistence type="inferred from homology"/>
<dbReference type="GO" id="GO:0003729">
    <property type="term" value="F:mRNA binding"/>
    <property type="evidence" value="ECO:0007669"/>
    <property type="project" value="InterPro"/>
</dbReference>
<evidence type="ECO:0000256" key="2">
    <source>
        <dbReference type="ARBA" id="ARBA00022649"/>
    </source>
</evidence>
<evidence type="ECO:0000256" key="1">
    <source>
        <dbReference type="ARBA" id="ARBA00006620"/>
    </source>
</evidence>
<evidence type="ECO:0000313" key="9">
    <source>
        <dbReference type="Proteomes" id="UP000030428"/>
    </source>
</evidence>
<accession>A0A0A6PAY7</accession>
<dbReference type="Pfam" id="PF07927">
    <property type="entry name" value="HicA_toxin"/>
    <property type="match status" value="1"/>
</dbReference>
<dbReference type="InterPro" id="IPR038570">
    <property type="entry name" value="HicA_sf"/>
</dbReference>
<dbReference type="GO" id="GO:0004519">
    <property type="term" value="F:endonuclease activity"/>
    <property type="evidence" value="ECO:0007669"/>
    <property type="project" value="UniProtKB-KW"/>
</dbReference>
<keyword evidence="4" id="KW-0255">Endonuclease</keyword>
<keyword evidence="9" id="KW-1185">Reference proteome</keyword>
<dbReference type="Gene3D" id="3.30.920.30">
    <property type="entry name" value="Hypothetical protein"/>
    <property type="match status" value="1"/>
</dbReference>
<dbReference type="SUPFAM" id="SSF54786">
    <property type="entry name" value="YcfA/nrd intein domain"/>
    <property type="match status" value="1"/>
</dbReference>
<comment type="similarity">
    <text evidence="1">Belongs to the HicA mRNA interferase family.</text>
</comment>
<sequence length="62" mass="7307">MSVKLRDLVNYLENNEFYLLREGGNHSIYTNNIKTIPVKRHKQFDRITANKLCKQAGLQPKF</sequence>
<dbReference type="AlphaFoldDB" id="A0A0A6PAY7"/>